<proteinExistence type="predicted"/>
<feature type="domain" description="HTH araC/xylS-type" evidence="4">
    <location>
        <begin position="194"/>
        <end position="292"/>
    </location>
</feature>
<dbReference type="SMART" id="SM00342">
    <property type="entry name" value="HTH_ARAC"/>
    <property type="match status" value="1"/>
</dbReference>
<dbReference type="PANTHER" id="PTHR43280:SF2">
    <property type="entry name" value="HTH-TYPE TRANSCRIPTIONAL REGULATOR EXSA"/>
    <property type="match status" value="1"/>
</dbReference>
<dbReference type="InterPro" id="IPR037923">
    <property type="entry name" value="HTH-like"/>
</dbReference>
<dbReference type="Gene3D" id="1.10.10.60">
    <property type="entry name" value="Homeodomain-like"/>
    <property type="match status" value="2"/>
</dbReference>
<protein>
    <submittedName>
        <fullName evidence="5">AraC family transcriptional regulator</fullName>
    </submittedName>
</protein>
<evidence type="ECO:0000256" key="1">
    <source>
        <dbReference type="ARBA" id="ARBA00023015"/>
    </source>
</evidence>
<keyword evidence="6" id="KW-1185">Reference proteome</keyword>
<dbReference type="RefSeq" id="WP_378082144.1">
    <property type="nucleotide sequence ID" value="NZ_JBHSMH010000025.1"/>
</dbReference>
<keyword evidence="3" id="KW-0804">Transcription</keyword>
<dbReference type="InterPro" id="IPR003313">
    <property type="entry name" value="AraC-bd"/>
</dbReference>
<dbReference type="Pfam" id="PF12833">
    <property type="entry name" value="HTH_18"/>
    <property type="match status" value="1"/>
</dbReference>
<dbReference type="PANTHER" id="PTHR43280">
    <property type="entry name" value="ARAC-FAMILY TRANSCRIPTIONAL REGULATOR"/>
    <property type="match status" value="1"/>
</dbReference>
<evidence type="ECO:0000313" key="6">
    <source>
        <dbReference type="Proteomes" id="UP001596105"/>
    </source>
</evidence>
<dbReference type="InterPro" id="IPR009057">
    <property type="entry name" value="Homeodomain-like_sf"/>
</dbReference>
<comment type="caution">
    <text evidence="5">The sequence shown here is derived from an EMBL/GenBank/DDBJ whole genome shotgun (WGS) entry which is preliminary data.</text>
</comment>
<dbReference type="PROSITE" id="PS01124">
    <property type="entry name" value="HTH_ARAC_FAMILY_2"/>
    <property type="match status" value="1"/>
</dbReference>
<dbReference type="InterPro" id="IPR020449">
    <property type="entry name" value="Tscrpt_reg_AraC-type_HTH"/>
</dbReference>
<accession>A0ABW0LTJ8</accession>
<dbReference type="Pfam" id="PF02311">
    <property type="entry name" value="AraC_binding"/>
    <property type="match status" value="1"/>
</dbReference>
<keyword evidence="2" id="KW-0238">DNA-binding</keyword>
<name>A0ABW0LTJ8_9BACL</name>
<dbReference type="EMBL" id="JBHSMH010000025">
    <property type="protein sequence ID" value="MFC5469114.1"/>
    <property type="molecule type" value="Genomic_DNA"/>
</dbReference>
<evidence type="ECO:0000313" key="5">
    <source>
        <dbReference type="EMBL" id="MFC5469114.1"/>
    </source>
</evidence>
<dbReference type="SUPFAM" id="SSF46689">
    <property type="entry name" value="Homeodomain-like"/>
    <property type="match status" value="2"/>
</dbReference>
<evidence type="ECO:0000256" key="2">
    <source>
        <dbReference type="ARBA" id="ARBA00023125"/>
    </source>
</evidence>
<evidence type="ECO:0000256" key="3">
    <source>
        <dbReference type="ARBA" id="ARBA00023163"/>
    </source>
</evidence>
<sequence length="304" mass="35678">MYNITKLTFVAWGDLIIEPISYAFRNEDKSILTIDSIGWQKIHSPEYSFAGDERPDCGHVIFQYTLSGQGYIDYEQQCIPLPKGTGFLVKVPSRHRYYYMDHQEPWEVIWLNIRGEEANRIWDLVVEQEGPIIRRDAASPLIHSFWKLLRMIAEEKVTDKYLLSVQVYEWMLTLVQTSRELSKDISANSSTVIQKAKSFMKEHYALPLTLDTLSEHCGINKHHLCRLFQKSEQTSPLSYLRDRRMEVAIAMLRTTDLPIHEVGGRCGFESTSYFGKVFRAYMSMTPKDYRMKRLEFPYHAIYYE</sequence>
<keyword evidence="1" id="KW-0805">Transcription regulation</keyword>
<dbReference type="PRINTS" id="PR00032">
    <property type="entry name" value="HTHARAC"/>
</dbReference>
<organism evidence="5 6">
    <name type="scientific">Cohnella suwonensis</name>
    <dbReference type="NCBI Taxonomy" id="696072"/>
    <lineage>
        <taxon>Bacteria</taxon>
        <taxon>Bacillati</taxon>
        <taxon>Bacillota</taxon>
        <taxon>Bacilli</taxon>
        <taxon>Bacillales</taxon>
        <taxon>Paenibacillaceae</taxon>
        <taxon>Cohnella</taxon>
    </lineage>
</organism>
<dbReference type="Proteomes" id="UP001596105">
    <property type="component" value="Unassembled WGS sequence"/>
</dbReference>
<reference evidence="6" key="1">
    <citation type="journal article" date="2019" name="Int. J. Syst. Evol. Microbiol.">
        <title>The Global Catalogue of Microorganisms (GCM) 10K type strain sequencing project: providing services to taxonomists for standard genome sequencing and annotation.</title>
        <authorList>
            <consortium name="The Broad Institute Genomics Platform"/>
            <consortium name="The Broad Institute Genome Sequencing Center for Infectious Disease"/>
            <person name="Wu L."/>
            <person name="Ma J."/>
        </authorList>
    </citation>
    <scope>NUCLEOTIDE SEQUENCE [LARGE SCALE GENOMIC DNA]</scope>
    <source>
        <strain evidence="6">CCUG 57113</strain>
    </source>
</reference>
<dbReference type="SUPFAM" id="SSF51215">
    <property type="entry name" value="Regulatory protein AraC"/>
    <property type="match status" value="1"/>
</dbReference>
<evidence type="ECO:0000259" key="4">
    <source>
        <dbReference type="PROSITE" id="PS01124"/>
    </source>
</evidence>
<dbReference type="InterPro" id="IPR018060">
    <property type="entry name" value="HTH_AraC"/>
</dbReference>
<gene>
    <name evidence="5" type="ORF">ACFPPD_10315</name>
</gene>